<keyword evidence="2" id="KW-0808">Transferase</keyword>
<sequence length="152" mass="16775">MASLSNDKLHFVLFPFMAPGHLIPMVDIGRLLAQRGMIVTIVTTPLNAGRVHKSVSHAIESGQDIRLVPIQFPCKEVGLPGGCENLDMLPSVAEYLQFFTAANLMEEAAMKLFEKLTPLPSCIISDMCLYYTSKLASKFQACRSKLNLPEFS</sequence>
<evidence type="ECO:0000256" key="2">
    <source>
        <dbReference type="ARBA" id="ARBA00022676"/>
    </source>
</evidence>
<dbReference type="OrthoDB" id="5835829at2759"/>
<dbReference type="SUPFAM" id="SSF53756">
    <property type="entry name" value="UDP-Glycosyltransferase/glycogen phosphorylase"/>
    <property type="match status" value="1"/>
</dbReference>
<comment type="similarity">
    <text evidence="1">Belongs to the UDP-glycosyltransferase family.</text>
</comment>
<dbReference type="EMBL" id="AWUE01017890">
    <property type="protein sequence ID" value="OMO84078.1"/>
    <property type="molecule type" value="Genomic_DNA"/>
</dbReference>
<dbReference type="AlphaFoldDB" id="A0A1R3INB4"/>
<gene>
    <name evidence="3" type="ORF">COLO4_22235</name>
</gene>
<comment type="caution">
    <text evidence="3">The sequence shown here is derived from an EMBL/GenBank/DDBJ whole genome shotgun (WGS) entry which is preliminary data.</text>
</comment>
<dbReference type="PANTHER" id="PTHR48047:SF241">
    <property type="entry name" value="GLYCOSYLTRANSFERASE"/>
    <property type="match status" value="1"/>
</dbReference>
<proteinExistence type="inferred from homology"/>
<keyword evidence="2" id="KW-0328">Glycosyltransferase</keyword>
<accession>A0A1R3INB4</accession>
<evidence type="ECO:0000256" key="1">
    <source>
        <dbReference type="ARBA" id="ARBA00009995"/>
    </source>
</evidence>
<dbReference type="STRING" id="93759.A0A1R3INB4"/>
<dbReference type="GO" id="GO:0035251">
    <property type="term" value="F:UDP-glucosyltransferase activity"/>
    <property type="evidence" value="ECO:0007669"/>
    <property type="project" value="TreeGrafter"/>
</dbReference>
<dbReference type="Gene3D" id="3.40.50.2000">
    <property type="entry name" value="Glycogen Phosphorylase B"/>
    <property type="match status" value="1"/>
</dbReference>
<evidence type="ECO:0000313" key="4">
    <source>
        <dbReference type="Proteomes" id="UP000187203"/>
    </source>
</evidence>
<dbReference type="PANTHER" id="PTHR48047">
    <property type="entry name" value="GLYCOSYLTRANSFERASE"/>
    <property type="match status" value="1"/>
</dbReference>
<protein>
    <submittedName>
        <fullName evidence="3">UDP-glucuronosyl/UDP-glucosyltransferase</fullName>
    </submittedName>
</protein>
<evidence type="ECO:0000313" key="3">
    <source>
        <dbReference type="EMBL" id="OMO84078.1"/>
    </source>
</evidence>
<keyword evidence="4" id="KW-1185">Reference proteome</keyword>
<reference evidence="4" key="1">
    <citation type="submission" date="2013-09" db="EMBL/GenBank/DDBJ databases">
        <title>Corchorus olitorius genome sequencing.</title>
        <authorList>
            <person name="Alam M."/>
            <person name="Haque M.S."/>
            <person name="Islam M.S."/>
            <person name="Emdad E.M."/>
            <person name="Islam M.M."/>
            <person name="Ahmed B."/>
            <person name="Halim A."/>
            <person name="Hossen Q.M.M."/>
            <person name="Hossain M.Z."/>
            <person name="Ahmed R."/>
            <person name="Khan M.M."/>
            <person name="Islam R."/>
            <person name="Rashid M.M."/>
            <person name="Khan S.A."/>
            <person name="Rahman M.S."/>
            <person name="Alam M."/>
            <person name="Yahiya A.S."/>
            <person name="Khan M.S."/>
            <person name="Azam M.S."/>
            <person name="Haque T."/>
            <person name="Lashkar M.Z.H."/>
            <person name="Akhand A.I."/>
            <person name="Morshed G."/>
            <person name="Roy S."/>
            <person name="Uddin K.S."/>
            <person name="Rabeya T."/>
            <person name="Hossain A.S."/>
            <person name="Chowdhury A."/>
            <person name="Snigdha A.R."/>
            <person name="Mortoza M.S."/>
            <person name="Matin S.A."/>
            <person name="Hoque S.M.E."/>
            <person name="Islam M.K."/>
            <person name="Roy D.K."/>
            <person name="Haider R."/>
            <person name="Moosa M.M."/>
            <person name="Elias S.M."/>
            <person name="Hasan A.M."/>
            <person name="Jahan S."/>
            <person name="Shafiuddin M."/>
            <person name="Mahmood N."/>
            <person name="Shommy N.S."/>
        </authorList>
    </citation>
    <scope>NUCLEOTIDE SEQUENCE [LARGE SCALE GENOMIC DNA]</scope>
    <source>
        <strain evidence="4">cv. O-4</strain>
    </source>
</reference>
<organism evidence="3 4">
    <name type="scientific">Corchorus olitorius</name>
    <dbReference type="NCBI Taxonomy" id="93759"/>
    <lineage>
        <taxon>Eukaryota</taxon>
        <taxon>Viridiplantae</taxon>
        <taxon>Streptophyta</taxon>
        <taxon>Embryophyta</taxon>
        <taxon>Tracheophyta</taxon>
        <taxon>Spermatophyta</taxon>
        <taxon>Magnoliopsida</taxon>
        <taxon>eudicotyledons</taxon>
        <taxon>Gunneridae</taxon>
        <taxon>Pentapetalae</taxon>
        <taxon>rosids</taxon>
        <taxon>malvids</taxon>
        <taxon>Malvales</taxon>
        <taxon>Malvaceae</taxon>
        <taxon>Grewioideae</taxon>
        <taxon>Apeibeae</taxon>
        <taxon>Corchorus</taxon>
    </lineage>
</organism>
<name>A0A1R3INB4_9ROSI</name>
<dbReference type="Proteomes" id="UP000187203">
    <property type="component" value="Unassembled WGS sequence"/>
</dbReference>